<keyword evidence="3" id="KW-1185">Reference proteome</keyword>
<reference evidence="2 3" key="1">
    <citation type="journal article" date="2009" name="Nature">
        <title>The Sorghum bicolor genome and the diversification of grasses.</title>
        <authorList>
            <person name="Paterson A.H."/>
            <person name="Bowers J.E."/>
            <person name="Bruggmann R."/>
            <person name="Dubchak I."/>
            <person name="Grimwood J."/>
            <person name="Gundlach H."/>
            <person name="Haberer G."/>
            <person name="Hellsten U."/>
            <person name="Mitros T."/>
            <person name="Poliakov A."/>
            <person name="Schmutz J."/>
            <person name="Spannagl M."/>
            <person name="Tang H."/>
            <person name="Wang X."/>
            <person name="Wicker T."/>
            <person name="Bharti A.K."/>
            <person name="Chapman J."/>
            <person name="Feltus F.A."/>
            <person name="Gowik U."/>
            <person name="Grigoriev I.V."/>
            <person name="Lyons E."/>
            <person name="Maher C.A."/>
            <person name="Martis M."/>
            <person name="Narechania A."/>
            <person name="Otillar R.P."/>
            <person name="Penning B.W."/>
            <person name="Salamov A.A."/>
            <person name="Wang Y."/>
            <person name="Zhang L."/>
            <person name="Carpita N.C."/>
            <person name="Freeling M."/>
            <person name="Gingle A.R."/>
            <person name="Hash C.T."/>
            <person name="Keller B."/>
            <person name="Klein P."/>
            <person name="Kresovich S."/>
            <person name="McCann M.C."/>
            <person name="Ming R."/>
            <person name="Peterson D.G."/>
            <person name="Mehboob-ur-Rahman"/>
            <person name="Ware D."/>
            <person name="Westhoff P."/>
            <person name="Mayer K.F."/>
            <person name="Messing J."/>
            <person name="Rokhsar D.S."/>
        </authorList>
    </citation>
    <scope>NUCLEOTIDE SEQUENCE [LARGE SCALE GENOMIC DNA]</scope>
    <source>
        <strain evidence="3">cv. BTx623</strain>
    </source>
</reference>
<dbReference type="eggNOG" id="KOG1192">
    <property type="taxonomic scope" value="Eukaryota"/>
</dbReference>
<reference evidence="3" key="2">
    <citation type="journal article" date="2018" name="Plant J.">
        <title>The Sorghum bicolor reference genome: improved assembly, gene annotations, a transcriptome atlas, and signatures of genome organization.</title>
        <authorList>
            <person name="McCormick R.F."/>
            <person name="Truong S.K."/>
            <person name="Sreedasyam A."/>
            <person name="Jenkins J."/>
            <person name="Shu S."/>
            <person name="Sims D."/>
            <person name="Kennedy M."/>
            <person name="Amirebrahimi M."/>
            <person name="Weers B.D."/>
            <person name="McKinley B."/>
            <person name="Mattison A."/>
            <person name="Morishige D.T."/>
            <person name="Grimwood J."/>
            <person name="Schmutz J."/>
            <person name="Mullet J.E."/>
        </authorList>
    </citation>
    <scope>NUCLEOTIDE SEQUENCE [LARGE SCALE GENOMIC DNA]</scope>
    <source>
        <strain evidence="3">cv. BTx623</strain>
    </source>
</reference>
<accession>A0A1B6Q4R9</accession>
<dbReference type="FunFam" id="3.40.50.2000:FF:000054">
    <property type="entry name" value="Glycosyltransferase"/>
    <property type="match status" value="1"/>
</dbReference>
<evidence type="ECO:0000256" key="1">
    <source>
        <dbReference type="SAM" id="MobiDB-lite"/>
    </source>
</evidence>
<dbReference type="Proteomes" id="UP000000768">
    <property type="component" value="Chromosome 3"/>
</dbReference>
<dbReference type="SUPFAM" id="SSF53756">
    <property type="entry name" value="UDP-Glycosyltransferase/glycogen phosphorylase"/>
    <property type="match status" value="1"/>
</dbReference>
<dbReference type="STRING" id="4558.A0A1B6Q4R9"/>
<dbReference type="Gene3D" id="3.40.50.2000">
    <property type="entry name" value="Glycogen Phosphorylase B"/>
    <property type="match status" value="1"/>
</dbReference>
<sequence>MKDRSKPQKKNVDETNHVSNNAKDSISISIPLIVNHCLLVFMEREAAPPAPAPAPDKPAAHVVLLASPGAGHVLPMAELARRVVTHHGDGAEFTATLVTYTNFSAAEHSFNALPPSVSTAVLPEVPLDDLPADARVETRILTVIKRALPHIRDLLRSLLAAAPAGVAAFVPDVFSSWALEVSAELGIPGYIFCTSNLTSMHSIIHIPELDKTTACDCEFRDLPEPVRLPGCVPLRGADLADPFQDRTDPVYPLMVELANKCLLADGFIVNTFDAMEHEAIAAFNVLSDRGGYPPAYAVGPFVRTCSERRRRQPAGIPAGRVRGENQQRHRARRGGMGPAGGDPEPRGHRRVPVALRVELDAGGRGRGRAVAGVAAVRRAEDQRGDAV</sequence>
<name>A0A1B6Q4R9_SORBI</name>
<feature type="region of interest" description="Disordered" evidence="1">
    <location>
        <begin position="309"/>
        <end position="387"/>
    </location>
</feature>
<gene>
    <name evidence="2" type="ORF">SORBI_3003G223700</name>
</gene>
<organism evidence="2 3">
    <name type="scientific">Sorghum bicolor</name>
    <name type="common">Sorghum</name>
    <name type="synonym">Sorghum vulgare</name>
    <dbReference type="NCBI Taxonomy" id="4558"/>
    <lineage>
        <taxon>Eukaryota</taxon>
        <taxon>Viridiplantae</taxon>
        <taxon>Streptophyta</taxon>
        <taxon>Embryophyta</taxon>
        <taxon>Tracheophyta</taxon>
        <taxon>Spermatophyta</taxon>
        <taxon>Magnoliopsida</taxon>
        <taxon>Liliopsida</taxon>
        <taxon>Poales</taxon>
        <taxon>Poaceae</taxon>
        <taxon>PACMAD clade</taxon>
        <taxon>Panicoideae</taxon>
        <taxon>Andropogonodae</taxon>
        <taxon>Andropogoneae</taxon>
        <taxon>Sorghinae</taxon>
        <taxon>Sorghum</taxon>
    </lineage>
</organism>
<dbReference type="InParanoid" id="A0A1B6Q4R9"/>
<proteinExistence type="predicted"/>
<dbReference type="AlphaFoldDB" id="A0A1B6Q4R9"/>
<dbReference type="PANTHER" id="PTHR48045:SF8">
    <property type="entry name" value="GLYCOSYLTRANSFERASE"/>
    <property type="match status" value="1"/>
</dbReference>
<protein>
    <submittedName>
        <fullName evidence="2">Uncharacterized protein</fullName>
    </submittedName>
</protein>
<feature type="compositionally biased region" description="Basic and acidic residues" evidence="1">
    <location>
        <begin position="377"/>
        <end position="387"/>
    </location>
</feature>
<dbReference type="EMBL" id="CM000762">
    <property type="protein sequence ID" value="KXG32914.1"/>
    <property type="molecule type" value="Genomic_DNA"/>
</dbReference>
<dbReference type="Gramene" id="KXG32914">
    <property type="protein sequence ID" value="KXG32914"/>
    <property type="gene ID" value="SORBI_3003G223700"/>
</dbReference>
<evidence type="ECO:0000313" key="2">
    <source>
        <dbReference type="EMBL" id="KXG32914.1"/>
    </source>
</evidence>
<dbReference type="PANTHER" id="PTHR48045">
    <property type="entry name" value="UDP-GLYCOSYLTRANSFERASE 72B1"/>
    <property type="match status" value="1"/>
</dbReference>
<evidence type="ECO:0000313" key="3">
    <source>
        <dbReference type="Proteomes" id="UP000000768"/>
    </source>
</evidence>